<evidence type="ECO:0000256" key="3">
    <source>
        <dbReference type="ARBA" id="ARBA00007901"/>
    </source>
</evidence>
<organism evidence="15 16">
    <name type="scientific">Shewanella algae</name>
    <dbReference type="NCBI Taxonomy" id="38313"/>
    <lineage>
        <taxon>Bacteria</taxon>
        <taxon>Pseudomonadati</taxon>
        <taxon>Pseudomonadota</taxon>
        <taxon>Gammaproteobacteria</taxon>
        <taxon>Alteromonadales</taxon>
        <taxon>Shewanellaceae</taxon>
        <taxon>Shewanella</taxon>
    </lineage>
</organism>
<dbReference type="PROSITE" id="PS01092">
    <property type="entry name" value="ADENYLATE_CYCLASE_1_1"/>
    <property type="match status" value="1"/>
</dbReference>
<keyword evidence="9" id="KW-0115">cAMP biosynthesis</keyword>
<dbReference type="PIRSF" id="PIRSF001444">
    <property type="entry name" value="Adenylate_cycl"/>
    <property type="match status" value="1"/>
</dbReference>
<dbReference type="GO" id="GO:0004016">
    <property type="term" value="F:adenylate cyclase activity"/>
    <property type="evidence" value="ECO:0007669"/>
    <property type="project" value="UniProtKB-EC"/>
</dbReference>
<dbReference type="PANTHER" id="PTHR38760">
    <property type="entry name" value="ADENYLATE CYCLASE"/>
    <property type="match status" value="1"/>
</dbReference>
<feature type="domain" description="Adenylate cyclase class-I N-terminal" evidence="14">
    <location>
        <begin position="8"/>
        <end position="205"/>
    </location>
</feature>
<evidence type="ECO:0000256" key="13">
    <source>
        <dbReference type="RuleBase" id="RU004184"/>
    </source>
</evidence>
<dbReference type="PANTHER" id="PTHR38760:SF1">
    <property type="entry name" value="ADENYLATE CYCLASE"/>
    <property type="match status" value="1"/>
</dbReference>
<evidence type="ECO:0000259" key="14">
    <source>
        <dbReference type="Pfam" id="PF12633"/>
    </source>
</evidence>
<evidence type="ECO:0000256" key="11">
    <source>
        <dbReference type="ARBA" id="ARBA00032597"/>
    </source>
</evidence>
<evidence type="ECO:0000256" key="6">
    <source>
        <dbReference type="ARBA" id="ARBA00022490"/>
    </source>
</evidence>
<dbReference type="AlphaFoldDB" id="A0A379ZX60"/>
<dbReference type="InterPro" id="IPR024685">
    <property type="entry name" value="Adenylate_cyclase_1_N"/>
</dbReference>
<keyword evidence="8" id="KW-0067">ATP-binding</keyword>
<dbReference type="GO" id="GO:0005524">
    <property type="term" value="F:ATP binding"/>
    <property type="evidence" value="ECO:0007669"/>
    <property type="project" value="UniProtKB-KW"/>
</dbReference>
<keyword evidence="10" id="KW-0456">Lyase</keyword>
<evidence type="ECO:0000256" key="12">
    <source>
        <dbReference type="ARBA" id="ARBA00032637"/>
    </source>
</evidence>
<evidence type="ECO:0000256" key="5">
    <source>
        <dbReference type="ARBA" id="ARBA00021420"/>
    </source>
</evidence>
<comment type="subcellular location">
    <subcellularLocation>
        <location evidence="2">Cytoplasm</location>
    </subcellularLocation>
</comment>
<protein>
    <recommendedName>
        <fullName evidence="5">Adenylate cyclase</fullName>
        <ecNumber evidence="4">4.6.1.1</ecNumber>
    </recommendedName>
    <alternativeName>
        <fullName evidence="11">ATP pyrophosphate-lyase</fullName>
    </alternativeName>
    <alternativeName>
        <fullName evidence="12">Adenylyl cyclase</fullName>
    </alternativeName>
</protein>
<gene>
    <name evidence="15" type="ORF">NCTC10738_02096</name>
</gene>
<reference evidence="15 16" key="1">
    <citation type="submission" date="2018-06" db="EMBL/GenBank/DDBJ databases">
        <authorList>
            <consortium name="Pathogen Informatics"/>
            <person name="Doyle S."/>
        </authorList>
    </citation>
    <scope>NUCLEOTIDE SEQUENCE [LARGE SCALE GENOMIC DNA]</scope>
    <source>
        <strain evidence="15 16">NCTC10738</strain>
    </source>
</reference>
<evidence type="ECO:0000313" key="16">
    <source>
        <dbReference type="Proteomes" id="UP000254069"/>
    </source>
</evidence>
<comment type="similarity">
    <text evidence="3 13">Belongs to the adenylyl cyclase class-1 family.</text>
</comment>
<dbReference type="Pfam" id="PF01295">
    <property type="entry name" value="Adenylate_cycl"/>
    <property type="match status" value="1"/>
</dbReference>
<dbReference type="Proteomes" id="UP000254069">
    <property type="component" value="Unassembled WGS sequence"/>
</dbReference>
<dbReference type="Pfam" id="PF12633">
    <property type="entry name" value="Adenyl_cycl_N"/>
    <property type="match status" value="1"/>
</dbReference>
<dbReference type="GO" id="GO:0005737">
    <property type="term" value="C:cytoplasm"/>
    <property type="evidence" value="ECO:0007669"/>
    <property type="project" value="UniProtKB-SubCell"/>
</dbReference>
<accession>A0A379ZX60</accession>
<dbReference type="InterPro" id="IPR000274">
    <property type="entry name" value="Adenylate_cyclase_1"/>
</dbReference>
<evidence type="ECO:0000256" key="7">
    <source>
        <dbReference type="ARBA" id="ARBA00022741"/>
    </source>
</evidence>
<keyword evidence="16" id="KW-1185">Reference proteome</keyword>
<keyword evidence="7" id="KW-0547">Nucleotide-binding</keyword>
<dbReference type="InterPro" id="IPR024686">
    <property type="entry name" value="Adenylate_cyclase_1_CS"/>
</dbReference>
<sequence>MIERQRQYAEYAERLNRVRLARAQALFSPLQRHLFNLIPLLLHQHHNRLPGYNGPMTPCGIKGFQHSVELKESLATLKLPLLEDSQHASPVLEGVYVMGSTASFGQNPKSDVDVWLVYDAGLTQGEVELLREKSLKLTRWFAGFQFEVNFYLVHPRQFCRDDTCYQDAEWELLGHEHSGSAQHWLLLEEFYRSHIRLAGKTVAWWPNAQPCNDFLFLGDVHQLPANEYFGASLWQLYKGLDKPHKALLKVLLLEAYASNYPQTNLVSEWVWLRTLAGDFSNANDAYLLLYQYIESYLLKVGDERRLEIVRRCFYLKCGIRLSDVEQCHDWRYHKLKQLVEQWEWPQSLLTTLDDCEHWHSGQLQWFNAQLNELMLASYQTLLHFASTHRLSEYFKVEDLGLLTRKLHTYFSEDKQQILRLNRLWSQSLAEPNLTIVRSEQDGRCHLYRLSPEPRQFMGEVAIYQADNAASLMIWACLNGVATVNSRWFEYGAGRLRCRRLNQVAERLLPYTEDKKWRVSKLDLCQPWHYRKLVWILNLEQDPSEHWQGQTLMLELMGSNLLATGKPAASLLGSVQLMSLNSWGEWHCHSFVGEQALLEAIAFATPGMRRAPQQVAFDVVSASQKLQSQLEQTVVDILKQVHRLIKDACPSKTLVQPLQLGEKKYGLFFDAKGMSYRDLSDVKSLYRQLARGELQSLPRPELAGDPWVKVPEVIQNYAVKGVIQYFLRSREDELDVFVLDEGNGLSHYVHSNPDVSELVNTVTQHYAFGEVLSLKNHFNFPQFFRLVRQSGNLDVVPFGVTARAAQTEF</sequence>
<dbReference type="EC" id="4.6.1.1" evidence="4"/>
<proteinExistence type="inferred from homology"/>
<keyword evidence="6" id="KW-0963">Cytoplasm</keyword>
<comment type="catalytic activity">
    <reaction evidence="1">
        <text>ATP = 3',5'-cyclic AMP + diphosphate</text>
        <dbReference type="Rhea" id="RHEA:15389"/>
        <dbReference type="ChEBI" id="CHEBI:30616"/>
        <dbReference type="ChEBI" id="CHEBI:33019"/>
        <dbReference type="ChEBI" id="CHEBI:58165"/>
        <dbReference type="EC" id="4.6.1.1"/>
    </reaction>
</comment>
<dbReference type="GO" id="GO:0006171">
    <property type="term" value="P:cAMP biosynthetic process"/>
    <property type="evidence" value="ECO:0007669"/>
    <property type="project" value="UniProtKB-KW"/>
</dbReference>
<evidence type="ECO:0000256" key="9">
    <source>
        <dbReference type="ARBA" id="ARBA00022998"/>
    </source>
</evidence>
<evidence type="ECO:0000256" key="1">
    <source>
        <dbReference type="ARBA" id="ARBA00001593"/>
    </source>
</evidence>
<evidence type="ECO:0000256" key="8">
    <source>
        <dbReference type="ARBA" id="ARBA00022840"/>
    </source>
</evidence>
<evidence type="ECO:0000313" key="15">
    <source>
        <dbReference type="EMBL" id="SUI69641.1"/>
    </source>
</evidence>
<evidence type="ECO:0000256" key="10">
    <source>
        <dbReference type="ARBA" id="ARBA00023239"/>
    </source>
</evidence>
<dbReference type="EMBL" id="UGYO01000001">
    <property type="protein sequence ID" value="SUI69641.1"/>
    <property type="molecule type" value="Genomic_DNA"/>
</dbReference>
<dbReference type="NCBIfam" id="NF006980">
    <property type="entry name" value="PRK09450.1-5"/>
    <property type="match status" value="1"/>
</dbReference>
<evidence type="ECO:0000256" key="4">
    <source>
        <dbReference type="ARBA" id="ARBA00012201"/>
    </source>
</evidence>
<evidence type="ECO:0000256" key="2">
    <source>
        <dbReference type="ARBA" id="ARBA00004496"/>
    </source>
</evidence>
<name>A0A379ZX60_9GAMM</name>